<dbReference type="EMBL" id="MFGX01000014">
    <property type="protein sequence ID" value="OGF57354.1"/>
    <property type="molecule type" value="Genomic_DNA"/>
</dbReference>
<dbReference type="AlphaFoldDB" id="A0A1F5V1P4"/>
<accession>A0A1F5V1P4</accession>
<dbReference type="GO" id="GO:0006275">
    <property type="term" value="P:regulation of DNA replication"/>
    <property type="evidence" value="ECO:0007669"/>
    <property type="project" value="InterPro"/>
</dbReference>
<dbReference type="Gene3D" id="1.10.1750.10">
    <property type="match status" value="1"/>
</dbReference>
<gene>
    <name evidence="2" type="ORF">A2Z21_02420</name>
</gene>
<dbReference type="GO" id="GO:0006270">
    <property type="term" value="P:DNA replication initiation"/>
    <property type="evidence" value="ECO:0007669"/>
    <property type="project" value="InterPro"/>
</dbReference>
<dbReference type="SUPFAM" id="SSF48295">
    <property type="entry name" value="TrpR-like"/>
    <property type="match status" value="1"/>
</dbReference>
<evidence type="ECO:0000259" key="1">
    <source>
        <dbReference type="SMART" id="SM00760"/>
    </source>
</evidence>
<dbReference type="PANTHER" id="PTHR30050:SF2">
    <property type="entry name" value="CHROMOSOMAL REPLICATION INITIATOR PROTEIN DNAA"/>
    <property type="match status" value="1"/>
</dbReference>
<reference evidence="2 3" key="1">
    <citation type="journal article" date="2016" name="Nat. Commun.">
        <title>Thousands of microbial genomes shed light on interconnected biogeochemical processes in an aquifer system.</title>
        <authorList>
            <person name="Anantharaman K."/>
            <person name="Brown C.T."/>
            <person name="Hug L.A."/>
            <person name="Sharon I."/>
            <person name="Castelle C.J."/>
            <person name="Probst A.J."/>
            <person name="Thomas B.C."/>
            <person name="Singh A."/>
            <person name="Wilkins M.J."/>
            <person name="Karaoz U."/>
            <person name="Brodie E.L."/>
            <person name="Williams K.H."/>
            <person name="Hubbard S.S."/>
            <person name="Banfield J.F."/>
        </authorList>
    </citation>
    <scope>NUCLEOTIDE SEQUENCE [LARGE SCALE GENOMIC DNA]</scope>
    <source>
        <strain evidence="3">RBG_16_55_9</strain>
    </source>
</reference>
<dbReference type="Pfam" id="PF08299">
    <property type="entry name" value="Bac_DnaA_C"/>
    <property type="match status" value="1"/>
</dbReference>
<dbReference type="STRING" id="1817864.A2Z21_02420"/>
<proteinExistence type="predicted"/>
<evidence type="ECO:0000313" key="2">
    <source>
        <dbReference type="EMBL" id="OGF57354.1"/>
    </source>
</evidence>
<dbReference type="GO" id="GO:0003688">
    <property type="term" value="F:DNA replication origin binding"/>
    <property type="evidence" value="ECO:0007669"/>
    <property type="project" value="InterPro"/>
</dbReference>
<organism evidence="2 3">
    <name type="scientific">Fraserbacteria sp. (strain RBG_16_55_9)</name>
    <dbReference type="NCBI Taxonomy" id="1817864"/>
    <lineage>
        <taxon>Bacteria</taxon>
        <taxon>Candidatus Fraseribacteriota</taxon>
    </lineage>
</organism>
<dbReference type="CDD" id="cd06571">
    <property type="entry name" value="Bac_DnaA_C"/>
    <property type="match status" value="1"/>
</dbReference>
<feature type="domain" description="Chromosomal replication initiator DnaA C-terminal" evidence="1">
    <location>
        <begin position="2"/>
        <end position="71"/>
    </location>
</feature>
<protein>
    <recommendedName>
        <fullName evidence="1">Chromosomal replication initiator DnaA C-terminal domain-containing protein</fullName>
    </recommendedName>
</protein>
<dbReference type="Proteomes" id="UP000179157">
    <property type="component" value="Unassembled WGS sequence"/>
</dbReference>
<comment type="caution">
    <text evidence="2">The sequence shown here is derived from an EMBL/GenBank/DDBJ whole genome shotgun (WGS) entry which is preliminary data.</text>
</comment>
<name>A0A1F5V1P4_FRAXR</name>
<dbReference type="GO" id="GO:0005886">
    <property type="term" value="C:plasma membrane"/>
    <property type="evidence" value="ECO:0007669"/>
    <property type="project" value="TreeGrafter"/>
</dbReference>
<dbReference type="SMART" id="SM00760">
    <property type="entry name" value="Bac_DnaA_C"/>
    <property type="match status" value="1"/>
</dbReference>
<dbReference type="InterPro" id="IPR018312">
    <property type="entry name" value="Chromosome_initiator_DnaA_CS"/>
</dbReference>
<dbReference type="PROSITE" id="PS01008">
    <property type="entry name" value="DNAA"/>
    <property type="match status" value="1"/>
</dbReference>
<dbReference type="InterPro" id="IPR010921">
    <property type="entry name" value="Trp_repressor/repl_initiator"/>
</dbReference>
<evidence type="ECO:0000313" key="3">
    <source>
        <dbReference type="Proteomes" id="UP000179157"/>
    </source>
</evidence>
<dbReference type="PANTHER" id="PTHR30050">
    <property type="entry name" value="CHROMOSOMAL REPLICATION INITIATOR PROTEIN DNAA"/>
    <property type="match status" value="1"/>
</dbReference>
<dbReference type="InterPro" id="IPR013159">
    <property type="entry name" value="DnaA_C"/>
</dbReference>
<dbReference type="GO" id="GO:0005524">
    <property type="term" value="F:ATP binding"/>
    <property type="evidence" value="ECO:0007669"/>
    <property type="project" value="InterPro"/>
</dbReference>
<sequence length="101" mass="11538">MDVEVIKAEVARRYEVSVEQLEGERREKHISQARHIAIYLARELTNGSFPAIGKAFGARDHTTVMHACRKVSELLKTPLFRSEIEELKECLRTSQRASTGR</sequence>